<evidence type="ECO:0000313" key="3">
    <source>
        <dbReference type="EMBL" id="GAA3835323.1"/>
    </source>
</evidence>
<evidence type="ECO:0000256" key="1">
    <source>
        <dbReference type="SAM" id="MobiDB-lite"/>
    </source>
</evidence>
<dbReference type="EMBL" id="BAABAH010000021">
    <property type="protein sequence ID" value="GAA3835323.1"/>
    <property type="molecule type" value="Genomic_DNA"/>
</dbReference>
<comment type="caution">
    <text evidence="3">The sequence shown here is derived from an EMBL/GenBank/DDBJ whole genome shotgun (WGS) entry which is preliminary data.</text>
</comment>
<keyword evidence="4" id="KW-1185">Reference proteome</keyword>
<dbReference type="Proteomes" id="UP001501821">
    <property type="component" value="Unassembled WGS sequence"/>
</dbReference>
<dbReference type="InterPro" id="IPR050625">
    <property type="entry name" value="ParA/MinD_ATPase"/>
</dbReference>
<evidence type="ECO:0000313" key="4">
    <source>
        <dbReference type="Proteomes" id="UP001501821"/>
    </source>
</evidence>
<dbReference type="InterPro" id="IPR027417">
    <property type="entry name" value="P-loop_NTPase"/>
</dbReference>
<dbReference type="Gene3D" id="3.40.50.300">
    <property type="entry name" value="P-loop containing nucleotide triphosphate hydrolases"/>
    <property type="match status" value="1"/>
</dbReference>
<keyword evidence="2" id="KW-0732">Signal</keyword>
<dbReference type="SUPFAM" id="SSF52540">
    <property type="entry name" value="P-loop containing nucleoside triphosphate hydrolases"/>
    <property type="match status" value="1"/>
</dbReference>
<feature type="region of interest" description="Disordered" evidence="1">
    <location>
        <begin position="114"/>
        <end position="140"/>
    </location>
</feature>
<dbReference type="RefSeq" id="WP_344778895.1">
    <property type="nucleotide sequence ID" value="NZ_BAABAH010000021.1"/>
</dbReference>
<sequence length="404" mass="41058">MIVALLVSTGAAWEAGALAALNAHPGVVVLKRCVDVEDLLAAASAGRADVAVLAADLSGLDATVVADLHGHGVRVVAVAADPDPATARTGRTGVDAVVGADEVGGLPDVLTGVTTGTSPGVPAEPAGAERPADAPPAGSPGRVVAVWGPAGAPGRTTVAIALAAELARRRLTTVLVDADPHGGAVAQHLGVLDEVSGLLSAARLVAAGTVAERLPEVQRRLSDRLRVVTGLPRPDRWPEVRPGALAAIVAAARSDAQVVLDTGFSLEHDAAADLGGRPQRNGLTVEAVTEADSVVLVGAADPVGLARLARAVTDLRELLDAPDLHLVVNRMRPSLGWREPDVVAMLRGFAPEAEVHFLPDDQVAVDRALVAGRTLLESGESALTRGVAGLVDAMAARRQALNSR</sequence>
<dbReference type="PANTHER" id="PTHR43384">
    <property type="entry name" value="SEPTUM SITE-DETERMINING PROTEIN MIND HOMOLOG, CHLOROPLASTIC-RELATED"/>
    <property type="match status" value="1"/>
</dbReference>
<feature type="signal peptide" evidence="2">
    <location>
        <begin position="1"/>
        <end position="19"/>
    </location>
</feature>
<evidence type="ECO:0000256" key="2">
    <source>
        <dbReference type="SAM" id="SignalP"/>
    </source>
</evidence>
<gene>
    <name evidence="3" type="ORF">GCM10022242_40360</name>
</gene>
<protein>
    <submittedName>
        <fullName evidence="3">P-loop NTPase</fullName>
    </submittedName>
</protein>
<name>A0ABP7J6K9_9ACTN</name>
<organism evidence="3 4">
    <name type="scientific">Nocardioides panacisoli</name>
    <dbReference type="NCBI Taxonomy" id="627624"/>
    <lineage>
        <taxon>Bacteria</taxon>
        <taxon>Bacillati</taxon>
        <taxon>Actinomycetota</taxon>
        <taxon>Actinomycetes</taxon>
        <taxon>Propionibacteriales</taxon>
        <taxon>Nocardioidaceae</taxon>
        <taxon>Nocardioides</taxon>
    </lineage>
</organism>
<proteinExistence type="predicted"/>
<dbReference type="PANTHER" id="PTHR43384:SF11">
    <property type="entry name" value="SEPTUM SITE DETERMINING PROTEIN"/>
    <property type="match status" value="1"/>
</dbReference>
<reference evidence="4" key="1">
    <citation type="journal article" date="2019" name="Int. J. Syst. Evol. Microbiol.">
        <title>The Global Catalogue of Microorganisms (GCM) 10K type strain sequencing project: providing services to taxonomists for standard genome sequencing and annotation.</title>
        <authorList>
            <consortium name="The Broad Institute Genomics Platform"/>
            <consortium name="The Broad Institute Genome Sequencing Center for Infectious Disease"/>
            <person name="Wu L."/>
            <person name="Ma J."/>
        </authorList>
    </citation>
    <scope>NUCLEOTIDE SEQUENCE [LARGE SCALE GENOMIC DNA]</scope>
    <source>
        <strain evidence="4">JCM 16953</strain>
    </source>
</reference>
<accession>A0ABP7J6K9</accession>
<feature type="chain" id="PRO_5046771271" evidence="2">
    <location>
        <begin position="20"/>
        <end position="404"/>
    </location>
</feature>